<sequence length="17" mass="1997">ASKSFSIIFLLPFRSKR</sequence>
<name>A0A454D2R9_VIBHA</name>
<gene>
    <name evidence="1" type="ORF">VCHENC02_1512B</name>
</gene>
<accession>A0A454D2R9</accession>
<reference evidence="1 2" key="1">
    <citation type="submission" date="2012-10" db="EMBL/GenBank/DDBJ databases">
        <title>Genome sequence of Vibrio Cholerae HENC-02.</title>
        <authorList>
            <person name="Eppinger M."/>
            <person name="Hasan N.A."/>
            <person name="Sengamalay N."/>
            <person name="Hine E."/>
            <person name="Su Q."/>
            <person name="Daugherty S.C."/>
            <person name="Young S."/>
            <person name="Sadzewicz L."/>
            <person name="Tallon L."/>
            <person name="Cebula T.A."/>
            <person name="Ravel J."/>
            <person name="Colwell R.R."/>
        </authorList>
    </citation>
    <scope>NUCLEOTIDE SEQUENCE [LARGE SCALE GENOMIC DNA]</scope>
    <source>
        <strain evidence="1 2">HENC-02</strain>
    </source>
</reference>
<dbReference type="Proteomes" id="UP000008367">
    <property type="component" value="Unassembled WGS sequence"/>
</dbReference>
<dbReference type="AlphaFoldDB" id="A0A454D2R9"/>
<organism evidence="1 2">
    <name type="scientific">Vibrio harveyi</name>
    <name type="common">Beneckea harveyi</name>
    <dbReference type="NCBI Taxonomy" id="669"/>
    <lineage>
        <taxon>Bacteria</taxon>
        <taxon>Pseudomonadati</taxon>
        <taxon>Pseudomonadota</taxon>
        <taxon>Gammaproteobacteria</taxon>
        <taxon>Vibrionales</taxon>
        <taxon>Vibrionaceae</taxon>
        <taxon>Vibrio</taxon>
    </lineage>
</organism>
<protein>
    <submittedName>
        <fullName evidence="1">Putative membrane protein</fullName>
    </submittedName>
</protein>
<dbReference type="EMBL" id="AJSR01000481">
    <property type="protein sequence ID" value="EKM32989.1"/>
    <property type="molecule type" value="Genomic_DNA"/>
</dbReference>
<proteinExistence type="predicted"/>
<feature type="non-terminal residue" evidence="1">
    <location>
        <position position="1"/>
    </location>
</feature>
<evidence type="ECO:0000313" key="2">
    <source>
        <dbReference type="Proteomes" id="UP000008367"/>
    </source>
</evidence>
<evidence type="ECO:0000313" key="1">
    <source>
        <dbReference type="EMBL" id="EKM32989.1"/>
    </source>
</evidence>
<comment type="caution">
    <text evidence="1">The sequence shown here is derived from an EMBL/GenBank/DDBJ whole genome shotgun (WGS) entry which is preliminary data.</text>
</comment>